<reference evidence="1 2" key="1">
    <citation type="journal article" date="2016" name="Stand. Genomic Sci.">
        <title>Complete genome sequence and genomic characterization of Microcystis panniformis FACHB 1757 by third-generation sequencing.</title>
        <authorList>
            <person name="Zhang J.Y."/>
            <person name="Guan R."/>
            <person name="Zhang H.J."/>
            <person name="Li H."/>
            <person name="Xiao P."/>
            <person name="Yu G.L."/>
            <person name="Du L."/>
            <person name="Cao D.M."/>
            <person name="Zhu B.C."/>
            <person name="Li R.H."/>
            <person name="Lu Z.H."/>
        </authorList>
    </citation>
    <scope>NUCLEOTIDE SEQUENCE [LARGE SCALE GENOMIC DNA]</scope>
    <source>
        <strain evidence="1 2">FACHB-1757</strain>
    </source>
</reference>
<dbReference type="PATRIC" id="fig|1638788.3.peg.1659"/>
<organism evidence="1 2">
    <name type="scientific">Microcystis panniformis FACHB-1757</name>
    <dbReference type="NCBI Taxonomy" id="1638788"/>
    <lineage>
        <taxon>Bacteria</taxon>
        <taxon>Bacillati</taxon>
        <taxon>Cyanobacteriota</taxon>
        <taxon>Cyanophyceae</taxon>
        <taxon>Oscillatoriophycideae</taxon>
        <taxon>Chroococcales</taxon>
        <taxon>Microcystaceae</taxon>
        <taxon>Microcystis</taxon>
    </lineage>
</organism>
<keyword evidence="2" id="KW-1185">Reference proteome</keyword>
<dbReference type="AlphaFoldDB" id="A0A0K1RY40"/>
<accession>A0A0K1RY40</accession>
<evidence type="ECO:0000313" key="2">
    <source>
        <dbReference type="Proteomes" id="UP000068167"/>
    </source>
</evidence>
<evidence type="ECO:0000313" key="1">
    <source>
        <dbReference type="EMBL" id="AKV66809.1"/>
    </source>
</evidence>
<name>A0A0K1RY40_9CHRO</name>
<sequence>MLQPNLGSSSHFREWVGNGQWSRVGDGRVESDRGLMTTRLKVA</sequence>
<dbReference type="EMBL" id="CP011339">
    <property type="protein sequence ID" value="AKV66809.1"/>
    <property type="molecule type" value="Genomic_DNA"/>
</dbReference>
<dbReference type="KEGG" id="mpk:VL20_1655"/>
<gene>
    <name evidence="1" type="ORF">VL20_1655</name>
</gene>
<proteinExistence type="predicted"/>
<protein>
    <submittedName>
        <fullName evidence="1">Uncharacterized protein</fullName>
    </submittedName>
</protein>
<dbReference type="Proteomes" id="UP000068167">
    <property type="component" value="Chromosome"/>
</dbReference>